<evidence type="ECO:0000313" key="5">
    <source>
        <dbReference type="Proteomes" id="UP000541610"/>
    </source>
</evidence>
<protein>
    <recommendedName>
        <fullName evidence="3">CCHC-type domain-containing protein</fullName>
    </recommendedName>
</protein>
<evidence type="ECO:0000256" key="2">
    <source>
        <dbReference type="SAM" id="MobiDB-lite"/>
    </source>
</evidence>
<organism evidence="4 5">
    <name type="scientific">Perkinsus olseni</name>
    <name type="common">Perkinsus atlanticus</name>
    <dbReference type="NCBI Taxonomy" id="32597"/>
    <lineage>
        <taxon>Eukaryota</taxon>
        <taxon>Sar</taxon>
        <taxon>Alveolata</taxon>
        <taxon>Perkinsozoa</taxon>
        <taxon>Perkinsea</taxon>
        <taxon>Perkinsida</taxon>
        <taxon>Perkinsidae</taxon>
        <taxon>Perkinsus</taxon>
    </lineage>
</organism>
<feature type="compositionally biased region" description="Low complexity" evidence="2">
    <location>
        <begin position="154"/>
        <end position="169"/>
    </location>
</feature>
<dbReference type="Gene3D" id="2.40.70.10">
    <property type="entry name" value="Acid Proteases"/>
    <property type="match status" value="1"/>
</dbReference>
<dbReference type="GO" id="GO:0003676">
    <property type="term" value="F:nucleic acid binding"/>
    <property type="evidence" value="ECO:0007669"/>
    <property type="project" value="InterPro"/>
</dbReference>
<dbReference type="PROSITE" id="PS50158">
    <property type="entry name" value="ZF_CCHC"/>
    <property type="match status" value="1"/>
</dbReference>
<accession>A0A7J6NC49</accession>
<proteinExistence type="predicted"/>
<dbReference type="AlphaFoldDB" id="A0A7J6NC49"/>
<gene>
    <name evidence="4" type="ORF">FOZ60_012078</name>
</gene>
<dbReference type="Gene3D" id="4.10.60.10">
    <property type="entry name" value="Zinc finger, CCHC-type"/>
    <property type="match status" value="1"/>
</dbReference>
<name>A0A7J6NC49_PEROL</name>
<dbReference type="InterPro" id="IPR001878">
    <property type="entry name" value="Znf_CCHC"/>
</dbReference>
<evidence type="ECO:0000259" key="3">
    <source>
        <dbReference type="PROSITE" id="PS50158"/>
    </source>
</evidence>
<dbReference type="GO" id="GO:0008270">
    <property type="term" value="F:zinc ion binding"/>
    <property type="evidence" value="ECO:0007669"/>
    <property type="project" value="UniProtKB-KW"/>
</dbReference>
<feature type="compositionally biased region" description="Polar residues" evidence="2">
    <location>
        <begin position="177"/>
        <end position="192"/>
    </location>
</feature>
<evidence type="ECO:0000256" key="1">
    <source>
        <dbReference type="PROSITE-ProRule" id="PRU00047"/>
    </source>
</evidence>
<dbReference type="SUPFAM" id="SSF57756">
    <property type="entry name" value="Retrovirus zinc finger-like domains"/>
    <property type="match status" value="1"/>
</dbReference>
<sequence length="763" mass="84377">MTHDMAPRATSNSDNDDLPLSEIDDLVLDNVESLCLGKPLRLGIIMTKFQAIVGGALKEKDVTLDSAGDFIWRCGEYYLETTLSSKPSEVLLTNFFDYVWPHFIDDLGLSDSIETSRERDIRARKITALKFLNFDKASIFEPSFPDRFPFYYRQSSPTPQNPSSSGSQPAVQPVKVESSSTSLSKGQASEATPSGIDSLLPVFSGVGGPITSQDRRDARKTVSNVELLQGGSFSGKDDSRSIRRVLVYLRDLANEECWSALEYREMLKRQVSREARAVVYPVAIRTYAELVSELRREVSSLLTAYGRGDFGKLESWNSLLQLRQGKSEQLSAFAQRFENAQQEARCLGNEIDDSQSALQFASAVNGKWTLSAATLIVTTTTTSATVTPVPATTTSRPFNVSSGGTVAPNLTSDKICHYCREAGHVKANCPKLALKEARLRSNEIGTSHEKIEKAALFDTGATFNFIGRPLLTSLEDAGYPCSVNKEIRHSVTLADGTKVSSNGCVQLLIRYDGSFRQLSFHIVPSLSPGLFIGWEGIAALGVFIDAGNNKIICSSDALVEESQQTPLLARIGTIDEDFTPVKKFDDTCDPEDDRWFHLSSAPAYRMRVRKLRPDEPRDTEEQVYCFELDLQGAMRPIDGLTHSGDYSGKLIQRLSPEEKKLFHDEVGSYTDKSWWRKESVDEDDDDKNAASDVSPFPPITVFPVRQPGKSTPIRPCCDCRGVNSISERAGYLSADVTTLTSRLLGSYRRGDSFCTPRLFSSIL</sequence>
<keyword evidence="1" id="KW-0862">Zinc</keyword>
<dbReference type="CDD" id="cd00303">
    <property type="entry name" value="retropepsin_like"/>
    <property type="match status" value="1"/>
</dbReference>
<feature type="domain" description="CCHC-type" evidence="3">
    <location>
        <begin position="416"/>
        <end position="431"/>
    </location>
</feature>
<reference evidence="4 5" key="1">
    <citation type="submission" date="2020-04" db="EMBL/GenBank/DDBJ databases">
        <title>Perkinsus olseni comparative genomics.</title>
        <authorList>
            <person name="Bogema D.R."/>
        </authorList>
    </citation>
    <scope>NUCLEOTIDE SEQUENCE [LARGE SCALE GENOMIC DNA]</scope>
    <source>
        <strain evidence="4">00978-12</strain>
    </source>
</reference>
<dbReference type="EMBL" id="JABANP010000514">
    <property type="protein sequence ID" value="KAF4681468.1"/>
    <property type="molecule type" value="Genomic_DNA"/>
</dbReference>
<feature type="region of interest" description="Disordered" evidence="2">
    <location>
        <begin position="151"/>
        <end position="196"/>
    </location>
</feature>
<dbReference type="InterPro" id="IPR021109">
    <property type="entry name" value="Peptidase_aspartic_dom_sf"/>
</dbReference>
<evidence type="ECO:0000313" key="4">
    <source>
        <dbReference type="EMBL" id="KAF4681468.1"/>
    </source>
</evidence>
<keyword evidence="1" id="KW-0479">Metal-binding</keyword>
<dbReference type="Proteomes" id="UP000541610">
    <property type="component" value="Unassembled WGS sequence"/>
</dbReference>
<comment type="caution">
    <text evidence="4">The sequence shown here is derived from an EMBL/GenBank/DDBJ whole genome shotgun (WGS) entry which is preliminary data.</text>
</comment>
<dbReference type="InterPro" id="IPR036875">
    <property type="entry name" value="Znf_CCHC_sf"/>
</dbReference>
<dbReference type="OrthoDB" id="10596725at2759"/>
<keyword evidence="1" id="KW-0863">Zinc-finger</keyword>